<gene>
    <name evidence="1" type="ORF">ASZ90_003398</name>
</gene>
<dbReference type="Gene3D" id="1.25.40.10">
    <property type="entry name" value="Tetratricopeptide repeat domain"/>
    <property type="match status" value="1"/>
</dbReference>
<evidence type="ECO:0008006" key="2">
    <source>
        <dbReference type="Google" id="ProtNLM"/>
    </source>
</evidence>
<name>A0A0W8G156_9ZZZZ</name>
<accession>A0A0W8G156</accession>
<comment type="caution">
    <text evidence="1">The sequence shown here is derived from an EMBL/GenBank/DDBJ whole genome shotgun (WGS) entry which is preliminary data.</text>
</comment>
<protein>
    <recommendedName>
        <fullName evidence="2">Tetratricopeptide repeat protein</fullName>
    </recommendedName>
</protein>
<dbReference type="EMBL" id="LNQE01000411">
    <property type="protein sequence ID" value="KUG26754.1"/>
    <property type="molecule type" value="Genomic_DNA"/>
</dbReference>
<dbReference type="InterPro" id="IPR011990">
    <property type="entry name" value="TPR-like_helical_dom_sf"/>
</dbReference>
<evidence type="ECO:0000313" key="1">
    <source>
        <dbReference type="EMBL" id="KUG26754.1"/>
    </source>
</evidence>
<organism evidence="1">
    <name type="scientific">hydrocarbon metagenome</name>
    <dbReference type="NCBI Taxonomy" id="938273"/>
    <lineage>
        <taxon>unclassified sequences</taxon>
        <taxon>metagenomes</taxon>
        <taxon>ecological metagenomes</taxon>
    </lineage>
</organism>
<proteinExistence type="predicted"/>
<dbReference type="AlphaFoldDB" id="A0A0W8G156"/>
<reference evidence="1" key="1">
    <citation type="journal article" date="2015" name="Proc. Natl. Acad. Sci. U.S.A.">
        <title>Networks of energetic and metabolic interactions define dynamics in microbial communities.</title>
        <authorList>
            <person name="Embree M."/>
            <person name="Liu J.K."/>
            <person name="Al-Bassam M.M."/>
            <person name="Zengler K."/>
        </authorList>
    </citation>
    <scope>NUCLEOTIDE SEQUENCE</scope>
</reference>
<dbReference type="SUPFAM" id="SSF48452">
    <property type="entry name" value="TPR-like"/>
    <property type="match status" value="1"/>
</dbReference>
<sequence length="261" mass="29575">MKRKSLLSFMLILILSTVAFSQTIEQYLAKGDSIYRSFDNEGALKVFLEADKKYPGNWEIQWRLSRTYTDIAEHLPSSTSEQEKKQLAMYETAVEHADKSIELAPNESVTYLRRAIANGRIALFKGVFSVGKVVDQVKADCEKAIELGTGGNEVQGVAHYVLARTHDRISDKWSVARAALGLGWADYDIGIEHYKKAIELYPEFMMIHVEYAKALMEEDEWVQAKQALETAVKCPIIDEDDPKLLIEAEELLAEVNKKIKK</sequence>